<dbReference type="Proteomes" id="UP000182660">
    <property type="component" value="Unassembled WGS sequence"/>
</dbReference>
<dbReference type="OrthoDB" id="15524at2"/>
<accession>A0A1L0C1P7</accession>
<reference evidence="2 4" key="2">
    <citation type="submission" date="2016-11" db="EMBL/GenBank/DDBJ databases">
        <authorList>
            <person name="Jaros S."/>
            <person name="Januszkiewicz K."/>
            <person name="Wedrychowicz H."/>
        </authorList>
    </citation>
    <scope>NUCLEOTIDE SEQUENCE [LARGE SCALE GENOMIC DNA]</scope>
    <source>
        <strain evidence="2">NVI 5450</strain>
    </source>
</reference>
<evidence type="ECO:0000313" key="4">
    <source>
        <dbReference type="Proteomes" id="UP000183794"/>
    </source>
</evidence>
<dbReference type="Proteomes" id="UP000183794">
    <property type="component" value="Unassembled WGS sequence"/>
</dbReference>
<dbReference type="AlphaFoldDB" id="A0A1L0C1P7"/>
<protein>
    <submittedName>
        <fullName evidence="2">Uncharacterized protein</fullName>
    </submittedName>
</protein>
<proteinExistence type="predicted"/>
<gene>
    <name evidence="1" type="ORF">MT2528_3923</name>
    <name evidence="2" type="ORF">NVI5450_4103</name>
</gene>
<evidence type="ECO:0000313" key="1">
    <source>
        <dbReference type="EMBL" id="SGY99844.1"/>
    </source>
</evidence>
<sequence>MALSKRSLKAKLETELKAQGFVLDGEFAMAGKFAEAIANAVVDEITENAEANVMGGSSAGKHKIN</sequence>
<dbReference type="GeneID" id="61297725"/>
<dbReference type="EMBL" id="FPLJ01000086">
    <property type="protein sequence ID" value="SGY99844.1"/>
    <property type="molecule type" value="Genomic_DNA"/>
</dbReference>
<name>A0A1L0C1P7_9GAMM</name>
<organism evidence="2 4">
    <name type="scientific">Moritella viscosa</name>
    <dbReference type="NCBI Taxonomy" id="80854"/>
    <lineage>
        <taxon>Bacteria</taxon>
        <taxon>Pseudomonadati</taxon>
        <taxon>Pseudomonadota</taxon>
        <taxon>Gammaproteobacteria</taxon>
        <taxon>Alteromonadales</taxon>
        <taxon>Moritellaceae</taxon>
        <taxon>Moritella</taxon>
    </lineage>
</organism>
<dbReference type="RefSeq" id="WP_075473291.1">
    <property type="nucleotide sequence ID" value="NZ_CAWQZC010000023.1"/>
</dbReference>
<reference evidence="1 3" key="1">
    <citation type="submission" date="2016-11" db="EMBL/GenBank/DDBJ databases">
        <authorList>
            <person name="Klemetsen T."/>
        </authorList>
    </citation>
    <scope>NUCLEOTIDE SEQUENCE [LARGE SCALE GENOMIC DNA]</scope>
    <source>
        <strain evidence="1">MT 2528</strain>
    </source>
</reference>
<evidence type="ECO:0000313" key="3">
    <source>
        <dbReference type="Proteomes" id="UP000182660"/>
    </source>
</evidence>
<keyword evidence="3" id="KW-1185">Reference proteome</keyword>
<evidence type="ECO:0000313" key="2">
    <source>
        <dbReference type="EMBL" id="SGZ14771.1"/>
    </source>
</evidence>
<dbReference type="EMBL" id="FPLD01000113">
    <property type="protein sequence ID" value="SGZ14771.1"/>
    <property type="molecule type" value="Genomic_DNA"/>
</dbReference>